<dbReference type="Pfam" id="PF13360">
    <property type="entry name" value="PQQ_2"/>
    <property type="match status" value="1"/>
</dbReference>
<sequence length="588" mass="64507">MNTCPYCNTPIIGTHVKCPSCGMPLNLTTLAKGTTLKFRYTIEKVLGQGGFGITYQAHDKLHNRGVALKEFFPQGVLRVGQDVIPSGAAALSEFLQHKQAFVQEAQTLAQFQHPSIVKVQDVFEENGTAYYAMELLDGESLGDMLRNQGTLPMPQVLTVAHAVSQALNPVHQAGMLHRDIKPDNIVQTKDQRTILIDFGSARKSTGQTQSMTQLVSPGYSPLEQYSSQGKYGPYTDLYALGATLYHCVQGSPPPSATDLVNGSLPAMSAHVPANLSRAIQACLKTSVKERPQTVQEFLGLLSDAPDFQENDLQLTEHDMHHSAVQQMVFLDPQTLITASLDHTVKRWTLSALDSPQKTFSEHDGGVQALVVFRDLLISGGDDGVVVIRPAHSVPYRIHCDEPVVSLGVMGNRLVVATRSRRLSLYDLQNRDKLLESQPIAHYINEMLILADQQKVVLGLKNGQVAFLNKTFQGQPLPAHSGPVCSILRGNQQVLTVGTEGSFMVWDITGNLMQTRYTHTCEVQMALFLNASTVVFADSDNTLWTLDTANQARSWLQLEQTVICMVLSPDGKQLLCGTEQGSVYLVDIQ</sequence>
<dbReference type="SUPFAM" id="SSF56112">
    <property type="entry name" value="Protein kinase-like (PK-like)"/>
    <property type="match status" value="1"/>
</dbReference>
<evidence type="ECO:0000256" key="1">
    <source>
        <dbReference type="ARBA" id="ARBA00022679"/>
    </source>
</evidence>
<dbReference type="CDD" id="cd14014">
    <property type="entry name" value="STKc_PknB_like"/>
    <property type="match status" value="1"/>
</dbReference>
<dbReference type="InterPro" id="IPR000719">
    <property type="entry name" value="Prot_kinase_dom"/>
</dbReference>
<evidence type="ECO:0000313" key="8">
    <source>
        <dbReference type="Proteomes" id="UP000321306"/>
    </source>
</evidence>
<keyword evidence="1" id="KW-0808">Transferase</keyword>
<evidence type="ECO:0000256" key="4">
    <source>
        <dbReference type="ARBA" id="ARBA00022840"/>
    </source>
</evidence>
<dbReference type="InterPro" id="IPR036322">
    <property type="entry name" value="WD40_repeat_dom_sf"/>
</dbReference>
<evidence type="ECO:0000256" key="5">
    <source>
        <dbReference type="PROSITE-ProRule" id="PRU10141"/>
    </source>
</evidence>
<dbReference type="PANTHER" id="PTHR43289:SF34">
    <property type="entry name" value="SERINE_THREONINE-PROTEIN KINASE YBDM-RELATED"/>
    <property type="match status" value="1"/>
</dbReference>
<dbReference type="InterPro" id="IPR011009">
    <property type="entry name" value="Kinase-like_dom_sf"/>
</dbReference>
<evidence type="ECO:0000256" key="3">
    <source>
        <dbReference type="ARBA" id="ARBA00022777"/>
    </source>
</evidence>
<gene>
    <name evidence="7" type="ORF">DC3_25960</name>
</gene>
<dbReference type="RefSeq" id="WP_146884829.1">
    <property type="nucleotide sequence ID" value="NZ_BJXB01000010.1"/>
</dbReference>
<dbReference type="PANTHER" id="PTHR43289">
    <property type="entry name" value="MITOGEN-ACTIVATED PROTEIN KINASE KINASE KINASE 20-RELATED"/>
    <property type="match status" value="1"/>
</dbReference>
<evidence type="ECO:0000256" key="2">
    <source>
        <dbReference type="ARBA" id="ARBA00022741"/>
    </source>
</evidence>
<dbReference type="SUPFAM" id="SSF50978">
    <property type="entry name" value="WD40 repeat-like"/>
    <property type="match status" value="1"/>
</dbReference>
<dbReference type="InterPro" id="IPR017441">
    <property type="entry name" value="Protein_kinase_ATP_BS"/>
</dbReference>
<dbReference type="InterPro" id="IPR002372">
    <property type="entry name" value="PQQ_rpt_dom"/>
</dbReference>
<dbReference type="PROSITE" id="PS00107">
    <property type="entry name" value="PROTEIN_KINASE_ATP"/>
    <property type="match status" value="1"/>
</dbReference>
<keyword evidence="3" id="KW-0418">Kinase</keyword>
<dbReference type="Proteomes" id="UP000321306">
    <property type="component" value="Unassembled WGS sequence"/>
</dbReference>
<dbReference type="InterPro" id="IPR015943">
    <property type="entry name" value="WD40/YVTN_repeat-like_dom_sf"/>
</dbReference>
<reference evidence="7 8" key="1">
    <citation type="submission" date="2019-07" db="EMBL/GenBank/DDBJ databases">
        <title>Whole genome shotgun sequence of Deinococcus cellulosilyticus NBRC 106333.</title>
        <authorList>
            <person name="Hosoyama A."/>
            <person name="Uohara A."/>
            <person name="Ohji S."/>
            <person name="Ichikawa N."/>
        </authorList>
    </citation>
    <scope>NUCLEOTIDE SEQUENCE [LARGE SCALE GENOMIC DNA]</scope>
    <source>
        <strain evidence="7 8">NBRC 106333</strain>
    </source>
</reference>
<accession>A0A511N3J9</accession>
<dbReference type="PROSITE" id="PS50011">
    <property type="entry name" value="PROTEIN_KINASE_DOM"/>
    <property type="match status" value="1"/>
</dbReference>
<evidence type="ECO:0000259" key="6">
    <source>
        <dbReference type="PROSITE" id="PS50011"/>
    </source>
</evidence>
<comment type="caution">
    <text evidence="7">The sequence shown here is derived from an EMBL/GenBank/DDBJ whole genome shotgun (WGS) entry which is preliminary data.</text>
</comment>
<feature type="binding site" evidence="5">
    <location>
        <position position="69"/>
    </location>
    <ligand>
        <name>ATP</name>
        <dbReference type="ChEBI" id="CHEBI:30616"/>
    </ligand>
</feature>
<name>A0A511N3J9_DEIC1</name>
<proteinExistence type="predicted"/>
<feature type="domain" description="Protein kinase" evidence="6">
    <location>
        <begin position="40"/>
        <end position="307"/>
    </location>
</feature>
<dbReference type="SMART" id="SM00320">
    <property type="entry name" value="WD40"/>
    <property type="match status" value="4"/>
</dbReference>
<organism evidence="7 8">
    <name type="scientific">Deinococcus cellulosilyticus (strain DSM 18568 / NBRC 106333 / KACC 11606 / 5516J-15)</name>
    <dbReference type="NCBI Taxonomy" id="1223518"/>
    <lineage>
        <taxon>Bacteria</taxon>
        <taxon>Thermotogati</taxon>
        <taxon>Deinococcota</taxon>
        <taxon>Deinococci</taxon>
        <taxon>Deinococcales</taxon>
        <taxon>Deinococcaceae</taxon>
        <taxon>Deinococcus</taxon>
    </lineage>
</organism>
<protein>
    <recommendedName>
        <fullName evidence="6">Protein kinase domain-containing protein</fullName>
    </recommendedName>
</protein>
<dbReference type="OrthoDB" id="494465at2"/>
<dbReference type="Gene3D" id="1.10.510.10">
    <property type="entry name" value="Transferase(Phosphotransferase) domain 1"/>
    <property type="match status" value="1"/>
</dbReference>
<keyword evidence="2 5" id="KW-0547">Nucleotide-binding</keyword>
<keyword evidence="8" id="KW-1185">Reference proteome</keyword>
<keyword evidence="4 5" id="KW-0067">ATP-binding</keyword>
<dbReference type="Pfam" id="PF00069">
    <property type="entry name" value="Pkinase"/>
    <property type="match status" value="1"/>
</dbReference>
<dbReference type="InterPro" id="IPR001680">
    <property type="entry name" value="WD40_rpt"/>
</dbReference>
<dbReference type="AlphaFoldDB" id="A0A511N3J9"/>
<dbReference type="Gene3D" id="2.130.10.10">
    <property type="entry name" value="YVTN repeat-like/Quinoprotein amine dehydrogenase"/>
    <property type="match status" value="2"/>
</dbReference>
<dbReference type="SMART" id="SM00220">
    <property type="entry name" value="S_TKc"/>
    <property type="match status" value="1"/>
</dbReference>
<dbReference type="GO" id="GO:0004674">
    <property type="term" value="F:protein serine/threonine kinase activity"/>
    <property type="evidence" value="ECO:0007669"/>
    <property type="project" value="TreeGrafter"/>
</dbReference>
<evidence type="ECO:0000313" key="7">
    <source>
        <dbReference type="EMBL" id="GEM46961.1"/>
    </source>
</evidence>
<dbReference type="GO" id="GO:0005524">
    <property type="term" value="F:ATP binding"/>
    <property type="evidence" value="ECO:0007669"/>
    <property type="project" value="UniProtKB-UniRule"/>
</dbReference>
<dbReference type="EMBL" id="BJXB01000010">
    <property type="protein sequence ID" value="GEM46961.1"/>
    <property type="molecule type" value="Genomic_DNA"/>
</dbReference>
<dbReference type="Gene3D" id="3.30.200.20">
    <property type="entry name" value="Phosphorylase Kinase, domain 1"/>
    <property type="match status" value="1"/>
</dbReference>